<organism evidence="2 3">
    <name type="scientific">Rhizoclosmatium globosum</name>
    <dbReference type="NCBI Taxonomy" id="329046"/>
    <lineage>
        <taxon>Eukaryota</taxon>
        <taxon>Fungi</taxon>
        <taxon>Fungi incertae sedis</taxon>
        <taxon>Chytridiomycota</taxon>
        <taxon>Chytridiomycota incertae sedis</taxon>
        <taxon>Chytridiomycetes</taxon>
        <taxon>Chytridiales</taxon>
        <taxon>Chytriomycetaceae</taxon>
        <taxon>Rhizoclosmatium</taxon>
    </lineage>
</organism>
<dbReference type="STRING" id="329046.A0A1Y2CMI3"/>
<dbReference type="SUPFAM" id="SSF48452">
    <property type="entry name" value="TPR-like"/>
    <property type="match status" value="2"/>
</dbReference>
<name>A0A1Y2CMI3_9FUNG</name>
<dbReference type="EMBL" id="MCGO01000012">
    <property type="protein sequence ID" value="ORY48229.1"/>
    <property type="molecule type" value="Genomic_DNA"/>
</dbReference>
<evidence type="ECO:0000256" key="1">
    <source>
        <dbReference type="PROSITE-ProRule" id="PRU00339"/>
    </source>
</evidence>
<reference evidence="2 3" key="1">
    <citation type="submission" date="2016-07" db="EMBL/GenBank/DDBJ databases">
        <title>Pervasive Adenine N6-methylation of Active Genes in Fungi.</title>
        <authorList>
            <consortium name="DOE Joint Genome Institute"/>
            <person name="Mondo S.J."/>
            <person name="Dannebaum R.O."/>
            <person name="Kuo R.C."/>
            <person name="Labutti K."/>
            <person name="Haridas S."/>
            <person name="Kuo A."/>
            <person name="Salamov A."/>
            <person name="Ahrendt S.R."/>
            <person name="Lipzen A."/>
            <person name="Sullivan W."/>
            <person name="Andreopoulos W.B."/>
            <person name="Clum A."/>
            <person name="Lindquist E."/>
            <person name="Daum C."/>
            <person name="Ramamoorthy G.K."/>
            <person name="Gryganskyi A."/>
            <person name="Culley D."/>
            <person name="Magnuson J.K."/>
            <person name="James T.Y."/>
            <person name="O'Malley M.A."/>
            <person name="Stajich J.E."/>
            <person name="Spatafora J.W."/>
            <person name="Visel A."/>
            <person name="Grigoriev I.V."/>
        </authorList>
    </citation>
    <scope>NUCLEOTIDE SEQUENCE [LARGE SCALE GENOMIC DNA]</scope>
    <source>
        <strain evidence="2 3">JEL800</strain>
    </source>
</reference>
<dbReference type="OrthoDB" id="626167at2759"/>
<proteinExistence type="predicted"/>
<dbReference type="PANTHER" id="PTHR46082:SF6">
    <property type="entry name" value="AAA+ ATPASE DOMAIN-CONTAINING PROTEIN-RELATED"/>
    <property type="match status" value="1"/>
</dbReference>
<dbReference type="PROSITE" id="PS50005">
    <property type="entry name" value="TPR"/>
    <property type="match status" value="1"/>
</dbReference>
<dbReference type="InterPro" id="IPR011990">
    <property type="entry name" value="TPR-like_helical_dom_sf"/>
</dbReference>
<dbReference type="Proteomes" id="UP000193642">
    <property type="component" value="Unassembled WGS sequence"/>
</dbReference>
<gene>
    <name evidence="2" type="ORF">BCR33DRAFT_61572</name>
</gene>
<evidence type="ECO:0000313" key="3">
    <source>
        <dbReference type="Proteomes" id="UP000193642"/>
    </source>
</evidence>
<dbReference type="Gene3D" id="1.25.40.10">
    <property type="entry name" value="Tetratricopeptide repeat domain"/>
    <property type="match status" value="2"/>
</dbReference>
<keyword evidence="1" id="KW-0802">TPR repeat</keyword>
<accession>A0A1Y2CMI3</accession>
<dbReference type="PANTHER" id="PTHR46082">
    <property type="entry name" value="ATP/GTP-BINDING PROTEIN-RELATED"/>
    <property type="match status" value="1"/>
</dbReference>
<dbReference type="InterPro" id="IPR019734">
    <property type="entry name" value="TPR_rpt"/>
</dbReference>
<dbReference type="AlphaFoldDB" id="A0A1Y2CMI3"/>
<feature type="repeat" description="TPR" evidence="1">
    <location>
        <begin position="140"/>
        <end position="173"/>
    </location>
</feature>
<dbReference type="InterPro" id="IPR053137">
    <property type="entry name" value="NLR-like"/>
</dbReference>
<dbReference type="SMART" id="SM00028">
    <property type="entry name" value="TPR"/>
    <property type="match status" value="4"/>
</dbReference>
<comment type="caution">
    <text evidence="2">The sequence shown here is derived from an EMBL/GenBank/DDBJ whole genome shotgun (WGS) entry which is preliminary data.</text>
</comment>
<dbReference type="Pfam" id="PF13424">
    <property type="entry name" value="TPR_12"/>
    <property type="match status" value="1"/>
</dbReference>
<keyword evidence="3" id="KW-1185">Reference proteome</keyword>
<protein>
    <submittedName>
        <fullName evidence="2">TPR-like protein</fullName>
    </submittedName>
</protein>
<evidence type="ECO:0000313" key="2">
    <source>
        <dbReference type="EMBL" id="ORY48229.1"/>
    </source>
</evidence>
<sequence>MGHAIYGVEEQMACTALMDLADVWTAQERFEEAEAAYKYCYYRCLKLFGDQNRITASCARRMVGCLRASDKTQIANQLLFKLLDFHYDLMKVDEVAAADYFFDVAAVFVVEGGYDKVEEMVSQALQERAERLGNSHPNTVVAAVLLGTLYRTLGKYEEATMIFEESLETNRRILGNFHPNTLESINGLGQLYGRQGRFEEAEALLKESVETHRLLFTSSHSKTLSAISELAALYKADHTIPGNLERAVSLFEEYKKTSEFLQIIVANSRALYPVGQELTNLRAVTGCSVYIDSSITIRPSSTLVNGESVIETRVPPSYISCLSNLGKLYVLQGKMQEAYDCFHPCFFLSLDLYGRTNAATLDAQLQLGKFYFQIGAFKHADNILADCWLLQSDVFGNEHKSTLETMLFWAQTKDQLQKTEEAKRMYVSCLDSLRNIVDDNDPLVILCLNRLATLCTLQKDFAGSIPLYSALYAALVREGLELIQRHYELQQFGMYVSDGPEIRRGRKVSQVISRGTQDGFGLAPRLLEFFETVIYSLRSAKEVERGFSFCTEGHDGSLKLLGESDPKTVFWKETLEYISGKIVD</sequence>